<feature type="signal peptide" evidence="1">
    <location>
        <begin position="1"/>
        <end position="27"/>
    </location>
</feature>
<keyword evidence="3" id="KW-1185">Reference proteome</keyword>
<dbReference type="InterPro" id="IPR011042">
    <property type="entry name" value="6-blade_b-propeller_TolB-like"/>
</dbReference>
<dbReference type="AlphaFoldDB" id="A0A7W8UM08"/>
<dbReference type="SUPFAM" id="SSF63829">
    <property type="entry name" value="Calcium-dependent phosphotriesterase"/>
    <property type="match status" value="1"/>
</dbReference>
<name>A0A7W8UM08_9HYPH</name>
<keyword evidence="1" id="KW-0732">Signal</keyword>
<protein>
    <submittedName>
        <fullName evidence="2">Streptogramin lyase</fullName>
    </submittedName>
</protein>
<organism evidence="2 3">
    <name type="scientific">Rhizobium lentis</name>
    <dbReference type="NCBI Taxonomy" id="1138194"/>
    <lineage>
        <taxon>Bacteria</taxon>
        <taxon>Pseudomonadati</taxon>
        <taxon>Pseudomonadota</taxon>
        <taxon>Alphaproteobacteria</taxon>
        <taxon>Hyphomicrobiales</taxon>
        <taxon>Rhizobiaceae</taxon>
        <taxon>Rhizobium/Agrobacterium group</taxon>
        <taxon>Rhizobium</taxon>
    </lineage>
</organism>
<comment type="caution">
    <text evidence="2">The sequence shown here is derived from an EMBL/GenBank/DDBJ whole genome shotgun (WGS) entry which is preliminary data.</text>
</comment>
<proteinExistence type="predicted"/>
<evidence type="ECO:0000313" key="3">
    <source>
        <dbReference type="Proteomes" id="UP000528824"/>
    </source>
</evidence>
<dbReference type="GO" id="GO:0016829">
    <property type="term" value="F:lyase activity"/>
    <property type="evidence" value="ECO:0007669"/>
    <property type="project" value="UniProtKB-KW"/>
</dbReference>
<keyword evidence="2" id="KW-0456">Lyase</keyword>
<dbReference type="Gene3D" id="2.120.10.30">
    <property type="entry name" value="TolB, C-terminal domain"/>
    <property type="match status" value="1"/>
</dbReference>
<gene>
    <name evidence="2" type="ORF">GGI59_001320</name>
</gene>
<accession>A0A7W8UM08</accession>
<dbReference type="RefSeq" id="WP_183914172.1">
    <property type="nucleotide sequence ID" value="NZ_JACHBB010000002.1"/>
</dbReference>
<dbReference type="EMBL" id="JACHBC010000002">
    <property type="protein sequence ID" value="MBB5559677.1"/>
    <property type="molecule type" value="Genomic_DNA"/>
</dbReference>
<evidence type="ECO:0000256" key="1">
    <source>
        <dbReference type="SAM" id="SignalP"/>
    </source>
</evidence>
<sequence>MRQMISRKVLQATAAAIFVATSTLTNASAEETAKVVTVIDGFQSPESVLTVADRRFVSNMGKALDPMAKDGDGFISEVSADGKVVTLRAFPPAGETLDAPKGMAAVGGRLYVADIDRVVGFDLTSGARVFQQRLPGEEPALANDLVATADGQLLLTDSLRNAVYRLDPKAGSIAELASGIPGANGIIVEPQSRRVLVAGIGKNFGGGDIFAIDESGKASRLEQSPHGLFDGLATLPDGRLAVSDWKAVDRPVPGALILFSVDGAPTGEIRLERDIHGPADFTVDGAAGTLWIPATRDNQVVIFRPGG</sequence>
<feature type="chain" id="PRO_5031512300" evidence="1">
    <location>
        <begin position="28"/>
        <end position="307"/>
    </location>
</feature>
<evidence type="ECO:0000313" key="2">
    <source>
        <dbReference type="EMBL" id="MBB5559677.1"/>
    </source>
</evidence>
<dbReference type="Proteomes" id="UP000528824">
    <property type="component" value="Unassembled WGS sequence"/>
</dbReference>
<reference evidence="2 3" key="1">
    <citation type="submission" date="2020-08" db="EMBL/GenBank/DDBJ databases">
        <title>Genomic Encyclopedia of Type Strains, Phase IV (KMG-V): Genome sequencing to study the core and pangenomes of soil and plant-associated prokaryotes.</title>
        <authorList>
            <person name="Whitman W."/>
        </authorList>
    </citation>
    <scope>NUCLEOTIDE SEQUENCE [LARGE SCALE GENOMIC DNA]</scope>
    <source>
        <strain evidence="2 3">SEMIA 4034</strain>
    </source>
</reference>